<dbReference type="InterPro" id="IPR050266">
    <property type="entry name" value="AB_hydrolase_sf"/>
</dbReference>
<dbReference type="STRING" id="1423720.FC67_GL001025"/>
<dbReference type="RefSeq" id="WP_057736933.1">
    <property type="nucleotide sequence ID" value="NZ_AZDQ01000003.1"/>
</dbReference>
<dbReference type="InterPro" id="IPR022742">
    <property type="entry name" value="Hydrolase_4"/>
</dbReference>
<evidence type="ECO:0000256" key="1">
    <source>
        <dbReference type="PIRSR" id="PIRSR017388-1"/>
    </source>
</evidence>
<dbReference type="KEGG" id="lali:LA20249_04830"/>
<sequence>MKIMTPKPFYFDKGEKAVLLLHSFSGTSNDMRLLGRALERNNYSVYAPMFIGHGTREPLDILELGSPDKWWQQTKSAIGFLEMQGKKQISVFGLSLGAIFATKALEEIPGIVAGGVFGSPLYTTNFEEIRKAFMTYSKKVYSFQQGLTEVEIDSKIRVVDTKIDSMLTDIRKTTVGVNKNLAEIKRPYFIGQGTSDKLVDPDAAKIVAQKVETSQLHLYDAGHVLTINSAHKQLESAVLNFLENN</sequence>
<gene>
    <name evidence="3" type="ORF">LA20249_04830</name>
</gene>
<dbReference type="PANTHER" id="PTHR43798:SF33">
    <property type="entry name" value="HYDROLASE, PUTATIVE (AFU_ORTHOLOGUE AFUA_2G14860)-RELATED"/>
    <property type="match status" value="1"/>
</dbReference>
<dbReference type="GO" id="GO:0052689">
    <property type="term" value="F:carboxylic ester hydrolase activity"/>
    <property type="evidence" value="ECO:0007669"/>
    <property type="project" value="InterPro"/>
</dbReference>
<keyword evidence="4" id="KW-1185">Reference proteome</keyword>
<dbReference type="Gene3D" id="3.40.50.1820">
    <property type="entry name" value="alpha/beta hydrolase"/>
    <property type="match status" value="1"/>
</dbReference>
<name>A0A2K9HIE2_9LACO</name>
<reference evidence="3 4" key="1">
    <citation type="submission" date="2016-12" db="EMBL/GenBank/DDBJ databases">
        <title>The whole genome sequencing and assembly of Lactobacillus alimentarius DSM 20249T strain.</title>
        <authorList>
            <person name="Lee Y.-J."/>
            <person name="Yi H."/>
            <person name="Bahn Y.-S."/>
            <person name="Kim J.F."/>
            <person name="Lee D.-W."/>
        </authorList>
    </citation>
    <scope>NUCLEOTIDE SEQUENCE [LARGE SCALE GENOMIC DNA]</scope>
    <source>
        <strain evidence="3 4">DSM 20249</strain>
    </source>
</reference>
<dbReference type="PIRSF" id="PIRSF017388">
    <property type="entry name" value="Esterase_lipase"/>
    <property type="match status" value="1"/>
</dbReference>
<protein>
    <submittedName>
        <fullName evidence="3">Carboxylesterase</fullName>
    </submittedName>
</protein>
<proteinExistence type="predicted"/>
<dbReference type="InterPro" id="IPR012354">
    <property type="entry name" value="Esterase_lipase"/>
</dbReference>
<evidence type="ECO:0000313" key="3">
    <source>
        <dbReference type="EMBL" id="AUI71546.1"/>
    </source>
</evidence>
<feature type="domain" description="Serine aminopeptidase S33" evidence="2">
    <location>
        <begin position="15"/>
        <end position="221"/>
    </location>
</feature>
<dbReference type="Proteomes" id="UP000234653">
    <property type="component" value="Chromosome"/>
</dbReference>
<dbReference type="GO" id="GO:0016020">
    <property type="term" value="C:membrane"/>
    <property type="evidence" value="ECO:0007669"/>
    <property type="project" value="TreeGrafter"/>
</dbReference>
<evidence type="ECO:0000313" key="4">
    <source>
        <dbReference type="Proteomes" id="UP000234653"/>
    </source>
</evidence>
<dbReference type="OrthoDB" id="9800213at2"/>
<dbReference type="AlphaFoldDB" id="A0A2K9HIE2"/>
<dbReference type="Pfam" id="PF12146">
    <property type="entry name" value="Hydrolase_4"/>
    <property type="match status" value="1"/>
</dbReference>
<feature type="active site" description="Nucleophile" evidence="1">
    <location>
        <position position="95"/>
    </location>
</feature>
<feature type="active site" description="Charge relay system" evidence="1">
    <location>
        <position position="196"/>
    </location>
</feature>
<dbReference type="SUPFAM" id="SSF53474">
    <property type="entry name" value="alpha/beta-Hydrolases"/>
    <property type="match status" value="1"/>
</dbReference>
<accession>A0A2K9HIE2</accession>
<feature type="active site" description="Charge relay system" evidence="1">
    <location>
        <position position="223"/>
    </location>
</feature>
<organism evidence="3 4">
    <name type="scientific">Companilactobacillus alimentarius DSM 20249</name>
    <dbReference type="NCBI Taxonomy" id="1423720"/>
    <lineage>
        <taxon>Bacteria</taxon>
        <taxon>Bacillati</taxon>
        <taxon>Bacillota</taxon>
        <taxon>Bacilli</taxon>
        <taxon>Lactobacillales</taxon>
        <taxon>Lactobacillaceae</taxon>
        <taxon>Companilactobacillus</taxon>
    </lineage>
</organism>
<dbReference type="PANTHER" id="PTHR43798">
    <property type="entry name" value="MONOACYLGLYCEROL LIPASE"/>
    <property type="match status" value="1"/>
</dbReference>
<dbReference type="InterPro" id="IPR029058">
    <property type="entry name" value="AB_hydrolase_fold"/>
</dbReference>
<evidence type="ECO:0000259" key="2">
    <source>
        <dbReference type="Pfam" id="PF12146"/>
    </source>
</evidence>
<dbReference type="EMBL" id="CP018867">
    <property type="protein sequence ID" value="AUI71546.1"/>
    <property type="molecule type" value="Genomic_DNA"/>
</dbReference>